<protein>
    <submittedName>
        <fullName evidence="2">Collagen, type XXVIII, alpha 1b</fullName>
    </submittedName>
</protein>
<organism evidence="2 3">
    <name type="scientific">Hippocampus comes</name>
    <name type="common">Tiger tail seahorse</name>
    <dbReference type="NCBI Taxonomy" id="109280"/>
    <lineage>
        <taxon>Eukaryota</taxon>
        <taxon>Metazoa</taxon>
        <taxon>Chordata</taxon>
        <taxon>Craniata</taxon>
        <taxon>Vertebrata</taxon>
        <taxon>Euteleostomi</taxon>
        <taxon>Actinopterygii</taxon>
        <taxon>Neopterygii</taxon>
        <taxon>Teleostei</taxon>
        <taxon>Neoteleostei</taxon>
        <taxon>Acanthomorphata</taxon>
        <taxon>Syngnathiaria</taxon>
        <taxon>Syngnathiformes</taxon>
        <taxon>Syngnathoidei</taxon>
        <taxon>Syngnathidae</taxon>
        <taxon>Hippocampus</taxon>
    </lineage>
</organism>
<evidence type="ECO:0000313" key="2">
    <source>
        <dbReference type="Ensembl" id="ENSHCOP00000020171.1"/>
    </source>
</evidence>
<reference evidence="2" key="2">
    <citation type="submission" date="2025-09" db="UniProtKB">
        <authorList>
            <consortium name="Ensembl"/>
        </authorList>
    </citation>
    <scope>IDENTIFICATION</scope>
</reference>
<evidence type="ECO:0000256" key="1">
    <source>
        <dbReference type="SAM" id="MobiDB-lite"/>
    </source>
</evidence>
<accession>A0A3Q2YNS4</accession>
<dbReference type="Ensembl" id="ENSHCOT00000006849.1">
    <property type="protein sequence ID" value="ENSHCOP00000020171.1"/>
    <property type="gene ID" value="ENSHCOG00000006105.1"/>
</dbReference>
<keyword evidence="3" id="KW-1185">Reference proteome</keyword>
<feature type="region of interest" description="Disordered" evidence="1">
    <location>
        <begin position="1"/>
        <end position="27"/>
    </location>
</feature>
<proteinExistence type="predicted"/>
<name>A0A3Q2YNS4_HIPCM</name>
<dbReference type="Proteomes" id="UP000264820">
    <property type="component" value="Unplaced"/>
</dbReference>
<dbReference type="GeneTree" id="ENSGT00940000163195"/>
<evidence type="ECO:0000313" key="3">
    <source>
        <dbReference type="Proteomes" id="UP000264820"/>
    </source>
</evidence>
<dbReference type="AlphaFoldDB" id="A0A3Q2YNS4"/>
<sequence length="228" mass="25573">GEKGNQGRPGPTGLVGVGEPGLPDHPELEATRDRLERACQDPEIEDLKDPGAIVGYLASGSKVTREIRDFLEYQDPLGKEVWECQVQKGTWGLRDYQAYLVSREKTEPRDKRVTSGFQGPGDQTAVLVKVPLERSRESEGTEGPEVSQVLWVLWDQWEPKAIRDLSGHPVHLDNLGGGYLVRRVTEGLQDLRGCLEVKVKTFRALRVLREFLACQERPEQMVLAYLGQ</sequence>
<reference evidence="2" key="1">
    <citation type="submission" date="2025-08" db="UniProtKB">
        <authorList>
            <consortium name="Ensembl"/>
        </authorList>
    </citation>
    <scope>IDENTIFICATION</scope>
</reference>